<keyword evidence="2" id="KW-0539">Nucleus</keyword>
<dbReference type="EMBL" id="DS231702">
    <property type="protein sequence ID" value="KNB04304.1"/>
    <property type="molecule type" value="Genomic_DNA"/>
</dbReference>
<dbReference type="OrthoDB" id="5600002at2759"/>
<proteinExistence type="predicted"/>
<comment type="subcellular location">
    <subcellularLocation>
        <location evidence="1">Nucleus</location>
    </subcellularLocation>
</comment>
<dbReference type="KEGG" id="fox:FOXG_06463"/>
<evidence type="ECO:0000256" key="3">
    <source>
        <dbReference type="SAM" id="MobiDB-lite"/>
    </source>
</evidence>
<reference evidence="4" key="1">
    <citation type="submission" date="2007-04" db="EMBL/GenBank/DDBJ databases">
        <authorList>
            <consortium name="The Broad Institute Genome Sequencing Platform"/>
            <person name="Birren B."/>
            <person name="Lander E."/>
            <person name="Galagan J."/>
            <person name="Nusbaum C."/>
            <person name="Devon K."/>
            <person name="Ma L.-J."/>
            <person name="Jaffe D."/>
            <person name="Butler J."/>
            <person name="Alvarez P."/>
            <person name="Gnerre S."/>
            <person name="Grabherr M."/>
            <person name="Kleber M."/>
            <person name="Mauceli E."/>
            <person name="Brockman W."/>
            <person name="MacCallum I.A."/>
            <person name="Young S."/>
            <person name="LaButti K."/>
            <person name="DeCaprio D."/>
            <person name="Crawford M."/>
            <person name="Koehrsen M."/>
            <person name="Engels R."/>
            <person name="Montgomery P."/>
            <person name="Pearson M."/>
            <person name="Howarth C."/>
            <person name="Larson L."/>
            <person name="White J."/>
            <person name="O'Leary S."/>
            <person name="Kodira C."/>
            <person name="Zeng Q."/>
            <person name="Yandava C."/>
            <person name="Alvarado L."/>
            <person name="Kistler C."/>
            <person name="Shim W.-B."/>
            <person name="Kang S."/>
            <person name="Woloshuk C."/>
        </authorList>
    </citation>
    <scope>NUCLEOTIDE SEQUENCE</scope>
    <source>
        <strain evidence="4">4287</strain>
    </source>
</reference>
<dbReference type="RefSeq" id="XP_018242349.1">
    <property type="nucleotide sequence ID" value="XM_018385138.1"/>
</dbReference>
<organism evidence="4 5">
    <name type="scientific">Fusarium oxysporum f. sp. lycopersici (strain 4287 / CBS 123668 / FGSC 9935 / NRRL 34936)</name>
    <name type="common">Fusarium vascular wilt of tomato</name>
    <dbReference type="NCBI Taxonomy" id="426428"/>
    <lineage>
        <taxon>Eukaryota</taxon>
        <taxon>Fungi</taxon>
        <taxon>Dikarya</taxon>
        <taxon>Ascomycota</taxon>
        <taxon>Pezizomycotina</taxon>
        <taxon>Sordariomycetes</taxon>
        <taxon>Hypocreomycetidae</taxon>
        <taxon>Hypocreales</taxon>
        <taxon>Nectriaceae</taxon>
        <taxon>Fusarium</taxon>
        <taxon>Fusarium oxysporum species complex</taxon>
    </lineage>
</organism>
<evidence type="ECO:0000313" key="4">
    <source>
        <dbReference type="EMBL" id="KNB04304.1"/>
    </source>
</evidence>
<dbReference type="VEuPathDB" id="FungiDB:FOXG_06463"/>
<evidence type="ECO:0008006" key="6">
    <source>
        <dbReference type="Google" id="ProtNLM"/>
    </source>
</evidence>
<sequence length="560" mass="61485">MANMKAKTGHLHDASRHLQENYNKRTQLNTYIYEYFLHNSMFQCAQSILKADSDVKVQRHSPGSDRNDKGLRLKNAPCNKTIDNSFDSTHSNLLPAPNVPTLSPDSCFLYEWFCLFWAMFNAQKNENVRIEACQYACHVQQQNWPKRNVSWPQTQSSLLLLQAPGIATHNAFYNSGEMGVGSMTPAISGVRACGSRNAALQKSHVQLTSMEQQNENEIIAGRGRSSLYRNYGTPGQETIQNSKLFQRPALQASRPGALPDTKQVKLGTQPMNNIILDFPKAKVGGLGGNVGVVHMHDWTQASNLRTFQQSNSQTAPPSMAAKQTLFQQEGKTYDNWSVQWQNESNENQIPETSQHGVQGTLQERSRLPPVQPADSNDSAKPRSTISSLSQTSKPALPTPQLSKATREKIPFPKGTIPKKRTTNVKDEMVSCKIPKLNVGSTATRPANAAPSSVPHINPVGIRKDVQISSLSQAVPTGQPTVALPLTPASMAAKPPVDLVQSATLNMENCNMTDLASFPTFEDDFGGFDLGAFLESSVEDVGGFHLNHFASNIDADNIDQS</sequence>
<dbReference type="GeneID" id="28948354"/>
<evidence type="ECO:0000256" key="2">
    <source>
        <dbReference type="ARBA" id="ARBA00023242"/>
    </source>
</evidence>
<gene>
    <name evidence="4" type="ORF">FOXG_06463</name>
</gene>
<dbReference type="PANTHER" id="PTHR12610:SF12">
    <property type="entry name" value="SEQUENCE-SPECIFIC SINGLE-STRANDED DNA-BINDING PROTEIN, ISOFORM D"/>
    <property type="match status" value="1"/>
</dbReference>
<dbReference type="Proteomes" id="UP000009097">
    <property type="component" value="Unassembled WGS sequence"/>
</dbReference>
<protein>
    <recommendedName>
        <fullName evidence="6">LisH domain-containing protein</fullName>
    </recommendedName>
</protein>
<name>A0A0J9UYC3_FUSO4</name>
<dbReference type="AlphaFoldDB" id="A0A0J9UYC3"/>
<feature type="compositionally biased region" description="Polar residues" evidence="3">
    <location>
        <begin position="373"/>
        <end position="403"/>
    </location>
</feature>
<accession>A0A0J9UYC3</accession>
<dbReference type="PANTHER" id="PTHR12610">
    <property type="entry name" value="SINGLE STRANDED DNA BINDING PROTEIN"/>
    <property type="match status" value="1"/>
</dbReference>
<feature type="region of interest" description="Disordered" evidence="3">
    <location>
        <begin position="366"/>
        <end position="421"/>
    </location>
</feature>
<reference evidence="4" key="2">
    <citation type="journal article" date="2010" name="Nature">
        <title>Comparative genomics reveals mobile pathogenicity chromosomes in Fusarium.</title>
        <authorList>
            <person name="Ma L.J."/>
            <person name="van der Does H.C."/>
            <person name="Borkovich K.A."/>
            <person name="Coleman J.J."/>
            <person name="Daboussi M.J."/>
            <person name="Di Pietro A."/>
            <person name="Dufresne M."/>
            <person name="Freitag M."/>
            <person name="Grabherr M."/>
            <person name="Henrissat B."/>
            <person name="Houterman P.M."/>
            <person name="Kang S."/>
            <person name="Shim W.B."/>
            <person name="Woloshuk C."/>
            <person name="Xie X."/>
            <person name="Xu J.R."/>
            <person name="Antoniw J."/>
            <person name="Baker S.E."/>
            <person name="Bluhm B.H."/>
            <person name="Breakspear A."/>
            <person name="Brown D.W."/>
            <person name="Butchko R.A."/>
            <person name="Chapman S."/>
            <person name="Coulson R."/>
            <person name="Coutinho P.M."/>
            <person name="Danchin E.G."/>
            <person name="Diener A."/>
            <person name="Gale L.R."/>
            <person name="Gardiner D.M."/>
            <person name="Goff S."/>
            <person name="Hammond-Kosack K.E."/>
            <person name="Hilburn K."/>
            <person name="Hua-Van A."/>
            <person name="Jonkers W."/>
            <person name="Kazan K."/>
            <person name="Kodira C.D."/>
            <person name="Koehrsen M."/>
            <person name="Kumar L."/>
            <person name="Lee Y.H."/>
            <person name="Li L."/>
            <person name="Manners J.M."/>
            <person name="Miranda-Saavedra D."/>
            <person name="Mukherjee M."/>
            <person name="Park G."/>
            <person name="Park J."/>
            <person name="Park S.Y."/>
            <person name="Proctor R.H."/>
            <person name="Regev A."/>
            <person name="Ruiz-Roldan M.C."/>
            <person name="Sain D."/>
            <person name="Sakthikumar S."/>
            <person name="Sykes S."/>
            <person name="Schwartz D.C."/>
            <person name="Turgeon B.G."/>
            <person name="Wapinski I."/>
            <person name="Yoder O."/>
            <person name="Young S."/>
            <person name="Zeng Q."/>
            <person name="Zhou S."/>
            <person name="Galagan J."/>
            <person name="Cuomo C.A."/>
            <person name="Kistler H.C."/>
            <person name="Rep M."/>
        </authorList>
    </citation>
    <scope>NUCLEOTIDE SEQUENCE [LARGE SCALE GENOMIC DNA]</scope>
    <source>
        <strain evidence="4">4287</strain>
    </source>
</reference>
<dbReference type="GO" id="GO:0005634">
    <property type="term" value="C:nucleus"/>
    <property type="evidence" value="ECO:0007669"/>
    <property type="project" value="UniProtKB-SubCell"/>
</dbReference>
<evidence type="ECO:0000256" key="1">
    <source>
        <dbReference type="ARBA" id="ARBA00004123"/>
    </source>
</evidence>
<evidence type="ECO:0000313" key="5">
    <source>
        <dbReference type="Proteomes" id="UP000009097"/>
    </source>
</evidence>
<dbReference type="GO" id="GO:0045944">
    <property type="term" value="P:positive regulation of transcription by RNA polymerase II"/>
    <property type="evidence" value="ECO:0007669"/>
    <property type="project" value="TreeGrafter"/>
</dbReference>